<dbReference type="Gene3D" id="2.120.10.30">
    <property type="entry name" value="TolB, C-terminal domain"/>
    <property type="match status" value="1"/>
</dbReference>
<dbReference type="OrthoDB" id="9770043at2"/>
<reference evidence="2 3" key="1">
    <citation type="submission" date="2017-07" db="EMBL/GenBank/DDBJ databases">
        <title>Leptospira spp. isolated from tropical soils.</title>
        <authorList>
            <person name="Thibeaux R."/>
            <person name="Iraola G."/>
            <person name="Ferres I."/>
            <person name="Bierque E."/>
            <person name="Girault D."/>
            <person name="Soupe-Gilbert M.-E."/>
            <person name="Picardeau M."/>
            <person name="Goarant C."/>
        </authorList>
    </citation>
    <scope>NUCLEOTIDE SEQUENCE [LARGE SCALE GENOMIC DNA]</scope>
    <source>
        <strain evidence="2 3">FH4-C-A2</strain>
    </source>
</reference>
<dbReference type="EMBL" id="NPDR01000004">
    <property type="protein sequence ID" value="PJZ48833.1"/>
    <property type="molecule type" value="Genomic_DNA"/>
</dbReference>
<sequence>MLKGRIRIMKLFFYRSFLIPTISLLFFTISCDDIRRLLVANVDDMAKYKAEGKESGLVAVFNQNDEKRKKIKISLTTIGKGFEQPVDLLMIPGPDIFLVAEKTGALKWLDPKDGTSGILLKLDGISTDSEQGLLGVVLHPEFPEKPLLYLNYVAKKNGETSRVSEWTIDLPKDPKKAKLSKERILMEVKQPYGNHNAGQLAFGKDGMLYIAWGDGGWMGDPKGNGQNPSTFLGSVLRVDVNSKDPGKEYSVPKDNPFLKDPSFKPETFAYGFRNPWRYSFDPSGRLIIADVGQDLFEEVDIVEAGKNYGWNKMEATHCFEPKTDCDKKGLTDPVFEYGREDGSSITGGYVVTNDRISDLHGKYVFGDFVSGRIWAIDLPKDGSAVKEAYSLGKWPVLISSFGKDARGSVYIADFGAGQILRIDPGK</sequence>
<dbReference type="Pfam" id="PF07995">
    <property type="entry name" value="GSDH"/>
    <property type="match status" value="1"/>
</dbReference>
<gene>
    <name evidence="2" type="ORF">CH362_10295</name>
</gene>
<dbReference type="Proteomes" id="UP000231926">
    <property type="component" value="Unassembled WGS sequence"/>
</dbReference>
<dbReference type="InterPro" id="IPR012938">
    <property type="entry name" value="Glc/Sorbosone_DH"/>
</dbReference>
<dbReference type="PANTHER" id="PTHR19328">
    <property type="entry name" value="HEDGEHOG-INTERACTING PROTEIN"/>
    <property type="match status" value="1"/>
</dbReference>
<evidence type="ECO:0000313" key="3">
    <source>
        <dbReference type="Proteomes" id="UP000231926"/>
    </source>
</evidence>
<name>A0A2M9YBJ0_9LEPT</name>
<proteinExistence type="predicted"/>
<accession>A0A2M9YBJ0</accession>
<comment type="caution">
    <text evidence="2">The sequence shown here is derived from an EMBL/GenBank/DDBJ whole genome shotgun (WGS) entry which is preliminary data.</text>
</comment>
<feature type="domain" description="Glucose/Sorbosone dehydrogenase" evidence="1">
    <location>
        <begin position="82"/>
        <end position="412"/>
    </location>
</feature>
<dbReference type="PANTHER" id="PTHR19328:SF75">
    <property type="entry name" value="ALDOSE SUGAR DEHYDROGENASE YLII"/>
    <property type="match status" value="1"/>
</dbReference>
<dbReference type="PROSITE" id="PS51257">
    <property type="entry name" value="PROKAR_LIPOPROTEIN"/>
    <property type="match status" value="1"/>
</dbReference>
<organism evidence="2 3">
    <name type="scientific">Leptospira saintgironsiae</name>
    <dbReference type="NCBI Taxonomy" id="2023183"/>
    <lineage>
        <taxon>Bacteria</taxon>
        <taxon>Pseudomonadati</taxon>
        <taxon>Spirochaetota</taxon>
        <taxon>Spirochaetia</taxon>
        <taxon>Leptospirales</taxon>
        <taxon>Leptospiraceae</taxon>
        <taxon>Leptospira</taxon>
    </lineage>
</organism>
<dbReference type="InterPro" id="IPR011041">
    <property type="entry name" value="Quinoprot_gluc/sorb_DH_b-prop"/>
</dbReference>
<keyword evidence="3" id="KW-1185">Reference proteome</keyword>
<dbReference type="SUPFAM" id="SSF50952">
    <property type="entry name" value="Soluble quinoprotein glucose dehydrogenase"/>
    <property type="match status" value="1"/>
</dbReference>
<protein>
    <submittedName>
        <fullName evidence="2">Dehydrogenase</fullName>
    </submittedName>
</protein>
<dbReference type="AlphaFoldDB" id="A0A2M9YBJ0"/>
<evidence type="ECO:0000313" key="2">
    <source>
        <dbReference type="EMBL" id="PJZ48833.1"/>
    </source>
</evidence>
<dbReference type="InterPro" id="IPR011042">
    <property type="entry name" value="6-blade_b-propeller_TolB-like"/>
</dbReference>
<evidence type="ECO:0000259" key="1">
    <source>
        <dbReference type="Pfam" id="PF07995"/>
    </source>
</evidence>